<feature type="domain" description="HAMP" evidence="3">
    <location>
        <begin position="125"/>
        <end position="172"/>
    </location>
</feature>
<dbReference type="Pfam" id="PF00990">
    <property type="entry name" value="GGDEF"/>
    <property type="match status" value="1"/>
</dbReference>
<dbReference type="InterPro" id="IPR029787">
    <property type="entry name" value="Nucleotide_cyclase"/>
</dbReference>
<dbReference type="Proteomes" id="UP001366166">
    <property type="component" value="Chromosome"/>
</dbReference>
<accession>A0AAU9EJ17</accession>
<dbReference type="GO" id="GO:0005886">
    <property type="term" value="C:plasma membrane"/>
    <property type="evidence" value="ECO:0007669"/>
    <property type="project" value="TreeGrafter"/>
</dbReference>
<evidence type="ECO:0000256" key="1">
    <source>
        <dbReference type="ARBA" id="ARBA00012528"/>
    </source>
</evidence>
<dbReference type="InterPro" id="IPR043128">
    <property type="entry name" value="Rev_trsase/Diguanyl_cyclase"/>
</dbReference>
<dbReference type="PANTHER" id="PTHR45138:SF9">
    <property type="entry name" value="DIGUANYLATE CYCLASE DGCM-RELATED"/>
    <property type="match status" value="1"/>
</dbReference>
<dbReference type="EMBL" id="AP028679">
    <property type="protein sequence ID" value="BEQ13976.1"/>
    <property type="molecule type" value="Genomic_DNA"/>
</dbReference>
<dbReference type="FunFam" id="3.30.70.270:FF:000001">
    <property type="entry name" value="Diguanylate cyclase domain protein"/>
    <property type="match status" value="1"/>
</dbReference>
<dbReference type="CDD" id="cd06225">
    <property type="entry name" value="HAMP"/>
    <property type="match status" value="1"/>
</dbReference>
<dbReference type="Gene3D" id="3.30.70.270">
    <property type="match status" value="1"/>
</dbReference>
<dbReference type="InterPro" id="IPR003660">
    <property type="entry name" value="HAMP_dom"/>
</dbReference>
<evidence type="ECO:0000256" key="2">
    <source>
        <dbReference type="ARBA" id="ARBA00034247"/>
    </source>
</evidence>
<organism evidence="5 6">
    <name type="scientific">Desulfoferula mesophila</name>
    <dbReference type="NCBI Taxonomy" id="3058419"/>
    <lineage>
        <taxon>Bacteria</taxon>
        <taxon>Pseudomonadati</taxon>
        <taxon>Thermodesulfobacteriota</taxon>
        <taxon>Desulfarculia</taxon>
        <taxon>Desulfarculales</taxon>
        <taxon>Desulfarculaceae</taxon>
        <taxon>Desulfoferula</taxon>
    </lineage>
</organism>
<dbReference type="InterPro" id="IPR050469">
    <property type="entry name" value="Diguanylate_Cyclase"/>
</dbReference>
<dbReference type="PROSITE" id="PS50885">
    <property type="entry name" value="HAMP"/>
    <property type="match status" value="1"/>
</dbReference>
<name>A0AAU9EJ17_9BACT</name>
<dbReference type="GO" id="GO:0043709">
    <property type="term" value="P:cell adhesion involved in single-species biofilm formation"/>
    <property type="evidence" value="ECO:0007669"/>
    <property type="project" value="TreeGrafter"/>
</dbReference>
<dbReference type="AlphaFoldDB" id="A0AAU9EJ17"/>
<dbReference type="NCBIfam" id="TIGR00254">
    <property type="entry name" value="GGDEF"/>
    <property type="match status" value="1"/>
</dbReference>
<dbReference type="EC" id="2.7.7.65" evidence="1"/>
<evidence type="ECO:0000259" key="4">
    <source>
        <dbReference type="PROSITE" id="PS50887"/>
    </source>
</evidence>
<dbReference type="CDD" id="cd01949">
    <property type="entry name" value="GGDEF"/>
    <property type="match status" value="1"/>
</dbReference>
<protein>
    <recommendedName>
        <fullName evidence="1">diguanylate cyclase</fullName>
        <ecNumber evidence="1">2.7.7.65</ecNumber>
    </recommendedName>
</protein>
<dbReference type="RefSeq" id="WP_338605703.1">
    <property type="nucleotide sequence ID" value="NZ_AP028679.1"/>
</dbReference>
<dbReference type="InterPro" id="IPR000160">
    <property type="entry name" value="GGDEF_dom"/>
</dbReference>
<dbReference type="SMART" id="SM00267">
    <property type="entry name" value="GGDEF"/>
    <property type="match status" value="1"/>
</dbReference>
<dbReference type="SUPFAM" id="SSF55073">
    <property type="entry name" value="Nucleotide cyclase"/>
    <property type="match status" value="1"/>
</dbReference>
<feature type="domain" description="GGDEF" evidence="4">
    <location>
        <begin position="243"/>
        <end position="382"/>
    </location>
</feature>
<reference evidence="6" key="1">
    <citation type="journal article" date="2023" name="Arch. Microbiol.">
        <title>Desulfoferula mesophilus gen. nov. sp. nov., a mesophilic sulfate-reducing bacterium isolated from a brackish lake sediment.</title>
        <authorList>
            <person name="Watanabe T."/>
            <person name="Yabe T."/>
            <person name="Tsuji J.M."/>
            <person name="Fukui M."/>
        </authorList>
    </citation>
    <scope>NUCLEOTIDE SEQUENCE [LARGE SCALE GENOMIC DNA]</scope>
    <source>
        <strain evidence="6">12FAK</strain>
    </source>
</reference>
<evidence type="ECO:0000313" key="5">
    <source>
        <dbReference type="EMBL" id="BEQ13976.1"/>
    </source>
</evidence>
<dbReference type="PANTHER" id="PTHR45138">
    <property type="entry name" value="REGULATORY COMPONENTS OF SENSORY TRANSDUCTION SYSTEM"/>
    <property type="match status" value="1"/>
</dbReference>
<evidence type="ECO:0000313" key="6">
    <source>
        <dbReference type="Proteomes" id="UP001366166"/>
    </source>
</evidence>
<dbReference type="KEGG" id="dmp:FAK_10420"/>
<dbReference type="GO" id="GO:1902201">
    <property type="term" value="P:negative regulation of bacterial-type flagellum-dependent cell motility"/>
    <property type="evidence" value="ECO:0007669"/>
    <property type="project" value="TreeGrafter"/>
</dbReference>
<evidence type="ECO:0000259" key="3">
    <source>
        <dbReference type="PROSITE" id="PS50885"/>
    </source>
</evidence>
<dbReference type="GO" id="GO:0007165">
    <property type="term" value="P:signal transduction"/>
    <property type="evidence" value="ECO:0007669"/>
    <property type="project" value="InterPro"/>
</dbReference>
<dbReference type="GO" id="GO:0052621">
    <property type="term" value="F:diguanylate cyclase activity"/>
    <property type="evidence" value="ECO:0007669"/>
    <property type="project" value="UniProtKB-EC"/>
</dbReference>
<sequence length="382" mass="42775">MYRAKLLDKLGVLRQELEKAWPDPSPDQQEHLAYLAACVAVEAGFGRRVTGSETPPGLEETLELLSALVFDNHPAQELPDDLRDNQTLGNLFDTLQVVRTASLALASGDLSVKIEAKGFLIGSLKTLQAHFKHLTWQTKRVAEGDFTQQVDFMGEFATAFNAMTRRLAASLEDLRQKETELRAKNRELELEVQGRRRVEQALRDSERRYREMAITDHLTGLYNRRHFYQLAANEIRRALRHGHDLSLIMIDLDDFKRINDRFGHDAGDKVLAQVGLELRSLTRSIDICARLGGEEFVVMLPETQSSRAAEVAERLRETLTLSCVHIGEDLVGVTMSAGVACLSYLPETKESAQALLEALIKRADEALYASKKAGRNCVTAAF</sequence>
<keyword evidence="6" id="KW-1185">Reference proteome</keyword>
<gene>
    <name evidence="5" type="ORF">FAK_10420</name>
</gene>
<dbReference type="PROSITE" id="PS50887">
    <property type="entry name" value="GGDEF"/>
    <property type="match status" value="1"/>
</dbReference>
<proteinExistence type="predicted"/>
<comment type="catalytic activity">
    <reaction evidence="2">
        <text>2 GTP = 3',3'-c-di-GMP + 2 diphosphate</text>
        <dbReference type="Rhea" id="RHEA:24898"/>
        <dbReference type="ChEBI" id="CHEBI:33019"/>
        <dbReference type="ChEBI" id="CHEBI:37565"/>
        <dbReference type="ChEBI" id="CHEBI:58805"/>
        <dbReference type="EC" id="2.7.7.65"/>
    </reaction>
</comment>